<reference evidence="2 3" key="1">
    <citation type="journal article" date="2019" name="Int. J. Syst. Evol. Microbiol.">
        <title>The Global Catalogue of Microorganisms (GCM) 10K type strain sequencing project: providing services to taxonomists for standard genome sequencing and annotation.</title>
        <authorList>
            <consortium name="The Broad Institute Genomics Platform"/>
            <consortium name="The Broad Institute Genome Sequencing Center for Infectious Disease"/>
            <person name="Wu L."/>
            <person name="Ma J."/>
        </authorList>
    </citation>
    <scope>NUCLEOTIDE SEQUENCE [LARGE SCALE GENOMIC DNA]</scope>
    <source>
        <strain evidence="2 3">JCM 10649</strain>
    </source>
</reference>
<dbReference type="Proteomes" id="UP001499895">
    <property type="component" value="Unassembled WGS sequence"/>
</dbReference>
<keyword evidence="3" id="KW-1185">Reference proteome</keyword>
<sequence>MRPKGRGELRDQPRCARSRRTPAPSGALRRRADRFAGPHGAFSAPEVSACRDNVHRFSENRHALPGLWADSSAERTGGATVPVTHTPRGSAAAERSRCHCVKRPAASPRALPDGTGGVPHRVGKPPLIGGGAS</sequence>
<feature type="compositionally biased region" description="Basic and acidic residues" evidence="1">
    <location>
        <begin position="1"/>
        <end position="14"/>
    </location>
</feature>
<name>A0ABN1AYR8_9ACTN</name>
<feature type="region of interest" description="Disordered" evidence="1">
    <location>
        <begin position="1"/>
        <end position="44"/>
    </location>
</feature>
<feature type="region of interest" description="Disordered" evidence="1">
    <location>
        <begin position="68"/>
        <end position="133"/>
    </location>
</feature>
<organism evidence="2 3">
    <name type="scientific">Streptomyces stramineus</name>
    <dbReference type="NCBI Taxonomy" id="173861"/>
    <lineage>
        <taxon>Bacteria</taxon>
        <taxon>Bacillati</taxon>
        <taxon>Actinomycetota</taxon>
        <taxon>Actinomycetes</taxon>
        <taxon>Kitasatosporales</taxon>
        <taxon>Streptomycetaceae</taxon>
        <taxon>Streptomyces</taxon>
    </lineage>
</organism>
<accession>A0ABN1AYR8</accession>
<proteinExistence type="predicted"/>
<evidence type="ECO:0000313" key="2">
    <source>
        <dbReference type="EMBL" id="GAA0486693.1"/>
    </source>
</evidence>
<gene>
    <name evidence="2" type="ORF">GCM10009544_55050</name>
</gene>
<evidence type="ECO:0000313" key="3">
    <source>
        <dbReference type="Proteomes" id="UP001499895"/>
    </source>
</evidence>
<protein>
    <submittedName>
        <fullName evidence="2">Uncharacterized protein</fullName>
    </submittedName>
</protein>
<evidence type="ECO:0000256" key="1">
    <source>
        <dbReference type="SAM" id="MobiDB-lite"/>
    </source>
</evidence>
<comment type="caution">
    <text evidence="2">The sequence shown here is derived from an EMBL/GenBank/DDBJ whole genome shotgun (WGS) entry which is preliminary data.</text>
</comment>
<dbReference type="EMBL" id="BAAAHB010000094">
    <property type="protein sequence ID" value="GAA0486693.1"/>
    <property type="molecule type" value="Genomic_DNA"/>
</dbReference>